<keyword evidence="1" id="KW-0812">Transmembrane</keyword>
<dbReference type="Proteomes" id="UP000515146">
    <property type="component" value="Unplaced"/>
</dbReference>
<keyword evidence="1" id="KW-0472">Membrane</keyword>
<keyword evidence="1" id="KW-1133">Transmembrane helix</keyword>
<feature type="transmembrane region" description="Helical" evidence="1">
    <location>
        <begin position="284"/>
        <end position="302"/>
    </location>
</feature>
<evidence type="ECO:0000313" key="2">
    <source>
        <dbReference type="Proteomes" id="UP000515146"/>
    </source>
</evidence>
<keyword evidence="2" id="KW-1185">Reference proteome</keyword>
<feature type="transmembrane region" description="Helical" evidence="1">
    <location>
        <begin position="85"/>
        <end position="106"/>
    </location>
</feature>
<feature type="transmembrane region" description="Helical" evidence="1">
    <location>
        <begin position="354"/>
        <end position="374"/>
    </location>
</feature>
<dbReference type="AlphaFoldDB" id="A0A6P6Y6K8"/>
<evidence type="ECO:0000256" key="1">
    <source>
        <dbReference type="SAM" id="Phobius"/>
    </source>
</evidence>
<protein>
    <submittedName>
        <fullName evidence="3">Uncharacterized protein LOC113794957</fullName>
    </submittedName>
</protein>
<feature type="transmembrane region" description="Helical" evidence="1">
    <location>
        <begin position="23"/>
        <end position="44"/>
    </location>
</feature>
<feature type="transmembrane region" description="Helical" evidence="1">
    <location>
        <begin position="386"/>
        <end position="407"/>
    </location>
</feature>
<evidence type="ECO:0000313" key="3">
    <source>
        <dbReference type="RefSeq" id="XP_027200925.1"/>
    </source>
</evidence>
<dbReference type="OMA" id="HITHCIM"/>
<dbReference type="RefSeq" id="XP_027200925.1">
    <property type="nucleotide sequence ID" value="XM_027345124.1"/>
</dbReference>
<dbReference type="KEGG" id="dpte:113794957"/>
<gene>
    <name evidence="3" type="primary">LOC113794957</name>
</gene>
<dbReference type="InParanoid" id="A0A6P6Y6K8"/>
<dbReference type="OrthoDB" id="6524391at2759"/>
<accession>A0A6P6Y6K8</accession>
<name>A0A6P6Y6K8_DERPT</name>
<sequence>MLFDRFKYYHQFEQLMDPKNRKWWLFELMLITIQIGRFLFYVILSFMDESVLRSYCSYDTTAAPLFDYFTHLNDGTSLNLNDCRLTSLIILIFFIFVLYSDFKIFVTDHELTLAWRLLYDLSNRNYDYYRASIVNEQNMNITKMVIKALSNSNEFDEHMPNSSTRIINDRLAKMLKKNRKTFIDKCFIQLMLNINLYEFKKLRLKIFPYAGLKQRIALAMTMIILHYMDVFWFILVISTSVNFGCLKYFNFIRIHMMNLWPFAIIDCINHLYCSYIVIRNSVLYFNFSSINLIFYVLQMNSLNRKLKKVFGNHRHIMNSRLNYLRQLVWRQFQRQHQHITHCIMYGGMEIWNGVLFMGIMANIPLNIMCIYNIVFKFNSLNNEFMYLGFIIFQTFILSTVIIILSEINFSAHQFKRQLPIIQSCMKKPTIKWQVNEFYERLTTSGKGFGFYCGRIAIINYHNSFQLLMSYFGLMMIIYKFSFNDKS</sequence>
<feature type="transmembrane region" description="Helical" evidence="1">
    <location>
        <begin position="231"/>
        <end position="252"/>
    </location>
</feature>
<feature type="transmembrane region" description="Helical" evidence="1">
    <location>
        <begin position="464"/>
        <end position="482"/>
    </location>
</feature>
<proteinExistence type="predicted"/>
<organism evidence="2 3">
    <name type="scientific">Dermatophagoides pteronyssinus</name>
    <name type="common">European house dust mite</name>
    <dbReference type="NCBI Taxonomy" id="6956"/>
    <lineage>
        <taxon>Eukaryota</taxon>
        <taxon>Metazoa</taxon>
        <taxon>Ecdysozoa</taxon>
        <taxon>Arthropoda</taxon>
        <taxon>Chelicerata</taxon>
        <taxon>Arachnida</taxon>
        <taxon>Acari</taxon>
        <taxon>Acariformes</taxon>
        <taxon>Sarcoptiformes</taxon>
        <taxon>Astigmata</taxon>
        <taxon>Psoroptidia</taxon>
        <taxon>Analgoidea</taxon>
        <taxon>Pyroglyphidae</taxon>
        <taxon>Dermatophagoidinae</taxon>
        <taxon>Dermatophagoides</taxon>
    </lineage>
</organism>
<reference evidence="3" key="1">
    <citation type="submission" date="2025-08" db="UniProtKB">
        <authorList>
            <consortium name="RefSeq"/>
        </authorList>
    </citation>
    <scope>IDENTIFICATION</scope>
    <source>
        <strain evidence="3">Airmid</strain>
    </source>
</reference>